<keyword evidence="7" id="KW-1185">Reference proteome</keyword>
<dbReference type="PANTHER" id="PTHR35529">
    <property type="entry name" value="MANGANESE EFFLUX PUMP MNTP-RELATED"/>
    <property type="match status" value="1"/>
</dbReference>
<feature type="transmembrane region" description="Helical" evidence="5">
    <location>
        <begin position="140"/>
        <end position="165"/>
    </location>
</feature>
<reference evidence="6 7" key="1">
    <citation type="submission" date="2018-10" db="EMBL/GenBank/DDBJ databases">
        <title>Co-occurring genomic capacity for anaerobic methane metabolism and dissimilatory sulfite reduction discovered in the Korarchaeota.</title>
        <authorList>
            <person name="Mckay L.J."/>
            <person name="Dlakic M."/>
            <person name="Fields M.W."/>
            <person name="Delmont T.O."/>
            <person name="Eren A.M."/>
            <person name="Jay Z.J."/>
            <person name="Klingelsmith K.B."/>
            <person name="Rusch D.B."/>
            <person name="Inskeep W.P."/>
        </authorList>
    </citation>
    <scope>NUCLEOTIDE SEQUENCE [LARGE SCALE GENOMIC DNA]</scope>
    <source>
        <strain evidence="6 7">MDKW</strain>
    </source>
</reference>
<keyword evidence="4 5" id="KW-0472">Membrane</keyword>
<keyword evidence="3 5" id="KW-1133">Transmembrane helix</keyword>
<organism evidence="6 7">
    <name type="scientific">Candidatus Methanodesulfokora washburnensis</name>
    <dbReference type="NCBI Taxonomy" id="2478471"/>
    <lineage>
        <taxon>Archaea</taxon>
        <taxon>Thermoproteota</taxon>
        <taxon>Candidatus Korarchaeia</taxon>
        <taxon>Candidatus Korarchaeia incertae sedis</taxon>
        <taxon>Candidatus Methanodesulfokora</taxon>
    </lineage>
</organism>
<keyword evidence="2 5" id="KW-0812">Transmembrane</keyword>
<evidence type="ECO:0000256" key="5">
    <source>
        <dbReference type="SAM" id="Phobius"/>
    </source>
</evidence>
<sequence>MSKVGRMDYLALALLSFGLSLDDFGLAFSLSLLMPSRNFKKFIVNTGKIAAAFSISTALLPLLGWLIGLAIYKWVASFSAWIVLVVFTLVGIWVIKEALEEEQPKFEKISSFWALSAMGCLSSIDEGAVGISFPFLEIPIIWIIVAIIIANTILILIAVLLSSWIKNLSRRIPSILSGIILITLGVLKFLELTSGV</sequence>
<feature type="transmembrane region" description="Helical" evidence="5">
    <location>
        <begin position="78"/>
        <end position="95"/>
    </location>
</feature>
<feature type="transmembrane region" description="Helical" evidence="5">
    <location>
        <begin position="49"/>
        <end position="71"/>
    </location>
</feature>
<name>A0A429GBZ1_9CREN</name>
<proteinExistence type="predicted"/>
<dbReference type="EMBL" id="RCOS01000179">
    <property type="protein sequence ID" value="RSN71242.1"/>
    <property type="molecule type" value="Genomic_DNA"/>
</dbReference>
<dbReference type="PANTHER" id="PTHR35529:SF1">
    <property type="entry name" value="MANGANESE EFFLUX PUMP MNTP-RELATED"/>
    <property type="match status" value="1"/>
</dbReference>
<evidence type="ECO:0008006" key="8">
    <source>
        <dbReference type="Google" id="ProtNLM"/>
    </source>
</evidence>
<dbReference type="RefSeq" id="WP_125673031.1">
    <property type="nucleotide sequence ID" value="NZ_RCOS01000179.1"/>
</dbReference>
<evidence type="ECO:0000256" key="4">
    <source>
        <dbReference type="ARBA" id="ARBA00023136"/>
    </source>
</evidence>
<dbReference type="Proteomes" id="UP000277582">
    <property type="component" value="Unassembled WGS sequence"/>
</dbReference>
<dbReference type="Pfam" id="PF02659">
    <property type="entry name" value="Mntp"/>
    <property type="match status" value="1"/>
</dbReference>
<protein>
    <recommendedName>
        <fullName evidence="8">Manganese efflux pump MntP</fullName>
    </recommendedName>
</protein>
<feature type="transmembrane region" description="Helical" evidence="5">
    <location>
        <begin position="172"/>
        <end position="190"/>
    </location>
</feature>
<comment type="caution">
    <text evidence="6">The sequence shown here is derived from an EMBL/GenBank/DDBJ whole genome shotgun (WGS) entry which is preliminary data.</text>
</comment>
<evidence type="ECO:0000256" key="1">
    <source>
        <dbReference type="ARBA" id="ARBA00022475"/>
    </source>
</evidence>
<gene>
    <name evidence="6" type="ORF">D6D85_16390</name>
</gene>
<dbReference type="SUPFAM" id="SSF103473">
    <property type="entry name" value="MFS general substrate transporter"/>
    <property type="match status" value="1"/>
</dbReference>
<dbReference type="InterPro" id="IPR003810">
    <property type="entry name" value="Mntp/YtaF"/>
</dbReference>
<evidence type="ECO:0000313" key="6">
    <source>
        <dbReference type="EMBL" id="RSN71242.1"/>
    </source>
</evidence>
<accession>A0A429GBZ1</accession>
<dbReference type="InterPro" id="IPR036259">
    <property type="entry name" value="MFS_trans_sf"/>
</dbReference>
<evidence type="ECO:0000256" key="2">
    <source>
        <dbReference type="ARBA" id="ARBA00022692"/>
    </source>
</evidence>
<dbReference type="AlphaFoldDB" id="A0A429GBZ1"/>
<evidence type="ECO:0000256" key="3">
    <source>
        <dbReference type="ARBA" id="ARBA00022989"/>
    </source>
</evidence>
<keyword evidence="1" id="KW-1003">Cell membrane</keyword>
<evidence type="ECO:0000313" key="7">
    <source>
        <dbReference type="Proteomes" id="UP000277582"/>
    </source>
</evidence>